<name>A0A8S9QBQ6_BRACR</name>
<sequence length="66" mass="7945">MIRLSRRTKNRQDDDVLCLQLRKEEEREATIPAKFTAEMHLAVESAKRRKLFCMKDAWARRRALRT</sequence>
<comment type="caution">
    <text evidence="1">The sequence shown here is derived from an EMBL/GenBank/DDBJ whole genome shotgun (WGS) entry which is preliminary data.</text>
</comment>
<reference evidence="1" key="1">
    <citation type="submission" date="2019-12" db="EMBL/GenBank/DDBJ databases">
        <title>Genome sequencing and annotation of Brassica cretica.</title>
        <authorList>
            <person name="Studholme D.J."/>
            <person name="Sarris P."/>
        </authorList>
    </citation>
    <scope>NUCLEOTIDE SEQUENCE</scope>
    <source>
        <strain evidence="1">PFS-109/04</strain>
        <tissue evidence="1">Leaf</tissue>
    </source>
</reference>
<gene>
    <name evidence="1" type="ORF">F2Q69_00025086</name>
</gene>
<accession>A0A8S9QBQ6</accession>
<evidence type="ECO:0000313" key="1">
    <source>
        <dbReference type="EMBL" id="KAF3535674.1"/>
    </source>
</evidence>
<protein>
    <submittedName>
        <fullName evidence="1">Uncharacterized protein</fullName>
    </submittedName>
</protein>
<evidence type="ECO:0000313" key="2">
    <source>
        <dbReference type="Proteomes" id="UP000712600"/>
    </source>
</evidence>
<dbReference type="AlphaFoldDB" id="A0A8S9QBQ6"/>
<proteinExistence type="predicted"/>
<organism evidence="1 2">
    <name type="scientific">Brassica cretica</name>
    <name type="common">Mustard</name>
    <dbReference type="NCBI Taxonomy" id="69181"/>
    <lineage>
        <taxon>Eukaryota</taxon>
        <taxon>Viridiplantae</taxon>
        <taxon>Streptophyta</taxon>
        <taxon>Embryophyta</taxon>
        <taxon>Tracheophyta</taxon>
        <taxon>Spermatophyta</taxon>
        <taxon>Magnoliopsida</taxon>
        <taxon>eudicotyledons</taxon>
        <taxon>Gunneridae</taxon>
        <taxon>Pentapetalae</taxon>
        <taxon>rosids</taxon>
        <taxon>malvids</taxon>
        <taxon>Brassicales</taxon>
        <taxon>Brassicaceae</taxon>
        <taxon>Brassiceae</taxon>
        <taxon>Brassica</taxon>
    </lineage>
</organism>
<dbReference type="Proteomes" id="UP000712600">
    <property type="component" value="Unassembled WGS sequence"/>
</dbReference>
<dbReference type="EMBL" id="QGKX02001290">
    <property type="protein sequence ID" value="KAF3535674.1"/>
    <property type="molecule type" value="Genomic_DNA"/>
</dbReference>